<reference evidence="3 4" key="1">
    <citation type="journal article" date="2012" name="PLoS Pathog.">
        <title>Diverse lifestyles and strategies of plant pathogenesis encoded in the genomes of eighteen Dothideomycetes fungi.</title>
        <authorList>
            <person name="Ohm R.A."/>
            <person name="Feau N."/>
            <person name="Henrissat B."/>
            <person name="Schoch C.L."/>
            <person name="Horwitz B.A."/>
            <person name="Barry K.W."/>
            <person name="Condon B.J."/>
            <person name="Copeland A.C."/>
            <person name="Dhillon B."/>
            <person name="Glaser F."/>
            <person name="Hesse C.N."/>
            <person name="Kosti I."/>
            <person name="LaButti K."/>
            <person name="Lindquist E.A."/>
            <person name="Lucas S."/>
            <person name="Salamov A.A."/>
            <person name="Bradshaw R.E."/>
            <person name="Ciuffetti L."/>
            <person name="Hamelin R.C."/>
            <person name="Kema G.H.J."/>
            <person name="Lawrence C."/>
            <person name="Scott J.A."/>
            <person name="Spatafora J.W."/>
            <person name="Turgeon B.G."/>
            <person name="de Wit P.J.G.M."/>
            <person name="Zhong S."/>
            <person name="Goodwin S.B."/>
            <person name="Grigoriev I.V."/>
        </authorList>
    </citation>
    <scope>NUCLEOTIDE SEQUENCE [LARGE SCALE GENOMIC DNA]</scope>
    <source>
        <strain evidence="3 4">SO2202</strain>
    </source>
</reference>
<proteinExistence type="predicted"/>
<dbReference type="GeneID" id="27897869"/>
<sequence length="244" mass="26516">MLRMLLLLLLVFSVSAGGTATEHAGTYCTAVYGSTVSIFGTVVAAVPIAMLDARIVWLTQKVPSITRDGIVFTILGRKEAGSTDFGTRRDIVGGCVRCRRGMLEVTADLLQEPNLGSGANEANEASEANVASEASEQEKAISRGCDVFSLHPWHSACTCVAMIGSTPKWRPRVRPGGVVFLLVGHVYPFENRAYRGRAPAFTTDTSDEFGIVNEGDDDDEKGVSEPDRRRSVHGTLFCWCCYWF</sequence>
<feature type="signal peptide" evidence="2">
    <location>
        <begin position="1"/>
        <end position="16"/>
    </location>
</feature>
<evidence type="ECO:0008006" key="5">
    <source>
        <dbReference type="Google" id="ProtNLM"/>
    </source>
</evidence>
<name>M3AZL0_SPHMS</name>
<evidence type="ECO:0000313" key="4">
    <source>
        <dbReference type="Proteomes" id="UP000016931"/>
    </source>
</evidence>
<dbReference type="EMBL" id="KB456264">
    <property type="protein sequence ID" value="EMF12947.1"/>
    <property type="molecule type" value="Genomic_DNA"/>
</dbReference>
<evidence type="ECO:0000256" key="1">
    <source>
        <dbReference type="SAM" id="MobiDB-lite"/>
    </source>
</evidence>
<organism evidence="3 4">
    <name type="scientific">Sphaerulina musiva (strain SO2202)</name>
    <name type="common">Poplar stem canker fungus</name>
    <name type="synonym">Septoria musiva</name>
    <dbReference type="NCBI Taxonomy" id="692275"/>
    <lineage>
        <taxon>Eukaryota</taxon>
        <taxon>Fungi</taxon>
        <taxon>Dikarya</taxon>
        <taxon>Ascomycota</taxon>
        <taxon>Pezizomycotina</taxon>
        <taxon>Dothideomycetes</taxon>
        <taxon>Dothideomycetidae</taxon>
        <taxon>Mycosphaerellales</taxon>
        <taxon>Mycosphaerellaceae</taxon>
        <taxon>Sphaerulina</taxon>
    </lineage>
</organism>
<evidence type="ECO:0000313" key="3">
    <source>
        <dbReference type="EMBL" id="EMF12947.1"/>
    </source>
</evidence>
<dbReference type="RefSeq" id="XP_016761068.1">
    <property type="nucleotide sequence ID" value="XM_016900732.1"/>
</dbReference>
<gene>
    <name evidence="3" type="ORF">SEPMUDRAFT_108381</name>
</gene>
<feature type="chain" id="PRO_5004031227" description="Membrane-associated protein" evidence="2">
    <location>
        <begin position="17"/>
        <end position="244"/>
    </location>
</feature>
<feature type="region of interest" description="Disordered" evidence="1">
    <location>
        <begin position="205"/>
        <end position="227"/>
    </location>
</feature>
<protein>
    <recommendedName>
        <fullName evidence="5">Membrane-associated protein</fullName>
    </recommendedName>
</protein>
<dbReference type="Proteomes" id="UP000016931">
    <property type="component" value="Unassembled WGS sequence"/>
</dbReference>
<keyword evidence="4" id="KW-1185">Reference proteome</keyword>
<dbReference type="HOGENOM" id="CLU_1138600_0_0_1"/>
<evidence type="ECO:0000256" key="2">
    <source>
        <dbReference type="SAM" id="SignalP"/>
    </source>
</evidence>
<keyword evidence="2" id="KW-0732">Signal</keyword>
<dbReference type="AlphaFoldDB" id="M3AZL0"/>
<accession>M3AZL0</accession>